<dbReference type="OrthoDB" id="8443386at2"/>
<name>A0A2T5UU20_9HYPH</name>
<dbReference type="PIRSF" id="PIRSF017082">
    <property type="entry name" value="YflP"/>
    <property type="match status" value="1"/>
</dbReference>
<sequence length="328" mass="34435">MTFKSVAVTGAAVLFTIASAVGASAADKPANYPTRPINLVVPYPAGGGVDLTARTLAAQLERTTGLQFRVENRAGGGSTIGNSYVAKQAKADGYTVGVLANPTMAISVVQGRAPFVKGDLEPLAGITFAPAIWLSGTKSKIAGKSFKEVIAYAKEHPGELKVGVIPNGAFDIATRILEKQLGVKFTIVPFQGGKPAAVALLGGNVDIAANYYDEVAQFIDAGQMKLLAVADNTPLSQVPDAPTMKDLGVKIPSGTWGADRLVAVSPKVPAEIKAYLASIINDTLKEEETREAFEKVGIELIPLTAEEEQARYNASFEAVSEYFQNAAH</sequence>
<dbReference type="Gene3D" id="3.40.190.150">
    <property type="entry name" value="Bordetella uptake gene, domain 1"/>
    <property type="match status" value="1"/>
</dbReference>
<dbReference type="RefSeq" id="WP_107991888.1">
    <property type="nucleotide sequence ID" value="NZ_QAYG01000013.1"/>
</dbReference>
<dbReference type="Proteomes" id="UP000244081">
    <property type="component" value="Unassembled WGS sequence"/>
</dbReference>
<protein>
    <submittedName>
        <fullName evidence="3">Tripartite-type tricarboxylate transporter receptor subunit TctC</fullName>
    </submittedName>
</protein>
<reference evidence="3 4" key="1">
    <citation type="submission" date="2018-04" db="EMBL/GenBank/DDBJ databases">
        <title>Genomic Encyclopedia of Archaeal and Bacterial Type Strains, Phase II (KMG-II): from individual species to whole genera.</title>
        <authorList>
            <person name="Goeker M."/>
        </authorList>
    </citation>
    <scope>NUCLEOTIDE SEQUENCE [LARGE SCALE GENOMIC DNA]</scope>
    <source>
        <strain evidence="3 4">DSM 23382</strain>
    </source>
</reference>
<dbReference type="Gene3D" id="3.40.190.10">
    <property type="entry name" value="Periplasmic binding protein-like II"/>
    <property type="match status" value="1"/>
</dbReference>
<keyword evidence="3" id="KW-0675">Receptor</keyword>
<dbReference type="AlphaFoldDB" id="A0A2T5UU20"/>
<dbReference type="SUPFAM" id="SSF53850">
    <property type="entry name" value="Periplasmic binding protein-like II"/>
    <property type="match status" value="1"/>
</dbReference>
<comment type="caution">
    <text evidence="3">The sequence shown here is derived from an EMBL/GenBank/DDBJ whole genome shotgun (WGS) entry which is preliminary data.</text>
</comment>
<evidence type="ECO:0000313" key="3">
    <source>
        <dbReference type="EMBL" id="PTW55019.1"/>
    </source>
</evidence>
<accession>A0A2T5UU20</accession>
<proteinExistence type="inferred from homology"/>
<dbReference type="PANTHER" id="PTHR42928:SF5">
    <property type="entry name" value="BLR1237 PROTEIN"/>
    <property type="match status" value="1"/>
</dbReference>
<keyword evidence="2" id="KW-0732">Signal</keyword>
<evidence type="ECO:0000256" key="1">
    <source>
        <dbReference type="ARBA" id="ARBA00006987"/>
    </source>
</evidence>
<dbReference type="PANTHER" id="PTHR42928">
    <property type="entry name" value="TRICARBOXYLATE-BINDING PROTEIN"/>
    <property type="match status" value="1"/>
</dbReference>
<comment type="similarity">
    <text evidence="1">Belongs to the UPF0065 (bug) family.</text>
</comment>
<feature type="signal peptide" evidence="2">
    <location>
        <begin position="1"/>
        <end position="25"/>
    </location>
</feature>
<evidence type="ECO:0000313" key="4">
    <source>
        <dbReference type="Proteomes" id="UP000244081"/>
    </source>
</evidence>
<dbReference type="InterPro" id="IPR005064">
    <property type="entry name" value="BUG"/>
</dbReference>
<dbReference type="Pfam" id="PF03401">
    <property type="entry name" value="TctC"/>
    <property type="match status" value="1"/>
</dbReference>
<organism evidence="3 4">
    <name type="scientific">Breoghania corrubedonensis</name>
    <dbReference type="NCBI Taxonomy" id="665038"/>
    <lineage>
        <taxon>Bacteria</taxon>
        <taxon>Pseudomonadati</taxon>
        <taxon>Pseudomonadota</taxon>
        <taxon>Alphaproteobacteria</taxon>
        <taxon>Hyphomicrobiales</taxon>
        <taxon>Stappiaceae</taxon>
        <taxon>Breoghania</taxon>
    </lineage>
</organism>
<dbReference type="EMBL" id="QAYG01000013">
    <property type="protein sequence ID" value="PTW55019.1"/>
    <property type="molecule type" value="Genomic_DNA"/>
</dbReference>
<feature type="chain" id="PRO_5015525379" evidence="2">
    <location>
        <begin position="26"/>
        <end position="328"/>
    </location>
</feature>
<gene>
    <name evidence="3" type="ORF">C8N35_11360</name>
</gene>
<dbReference type="InterPro" id="IPR042100">
    <property type="entry name" value="Bug_dom1"/>
</dbReference>
<keyword evidence="4" id="KW-1185">Reference proteome</keyword>
<evidence type="ECO:0000256" key="2">
    <source>
        <dbReference type="SAM" id="SignalP"/>
    </source>
</evidence>
<dbReference type="CDD" id="cd07012">
    <property type="entry name" value="PBP2_Bug_TTT"/>
    <property type="match status" value="1"/>
</dbReference>